<keyword evidence="2" id="KW-0813">Transport</keyword>
<protein>
    <submittedName>
        <fullName evidence="6">NitT/TauT family transport system ATP-binding protein</fullName>
    </submittedName>
</protein>
<dbReference type="Pfam" id="PF00005">
    <property type="entry name" value="ABC_tran"/>
    <property type="match status" value="1"/>
</dbReference>
<evidence type="ECO:0000256" key="4">
    <source>
        <dbReference type="ARBA" id="ARBA00022840"/>
    </source>
</evidence>
<dbReference type="EMBL" id="LXYT01000001">
    <property type="protein sequence ID" value="OLY43966.1"/>
    <property type="molecule type" value="Genomic_DNA"/>
</dbReference>
<dbReference type="InterPro" id="IPR017871">
    <property type="entry name" value="ABC_transporter-like_CS"/>
</dbReference>
<dbReference type="CDD" id="cd03293">
    <property type="entry name" value="ABC_NrtD_SsuB_transporters"/>
    <property type="match status" value="1"/>
</dbReference>
<feature type="domain" description="ABC transporter" evidence="5">
    <location>
        <begin position="8"/>
        <end position="240"/>
    </location>
</feature>
<dbReference type="Gene3D" id="3.40.50.300">
    <property type="entry name" value="P-loop containing nucleotide triphosphate hydrolases"/>
    <property type="match status" value="1"/>
</dbReference>
<evidence type="ECO:0000259" key="5">
    <source>
        <dbReference type="PROSITE" id="PS50893"/>
    </source>
</evidence>
<reference evidence="6 7" key="1">
    <citation type="submission" date="2016-12" db="EMBL/GenBank/DDBJ databases">
        <title>Comparative genomics of Bartonella apis.</title>
        <authorList>
            <person name="Engel P."/>
        </authorList>
    </citation>
    <scope>NUCLEOTIDE SEQUENCE [LARGE SCALE GENOMIC DNA]</scope>
    <source>
        <strain evidence="6 7">PEB0149</strain>
    </source>
</reference>
<dbReference type="GO" id="GO:0005524">
    <property type="term" value="F:ATP binding"/>
    <property type="evidence" value="ECO:0007669"/>
    <property type="project" value="UniProtKB-KW"/>
</dbReference>
<dbReference type="GO" id="GO:0016887">
    <property type="term" value="F:ATP hydrolysis activity"/>
    <property type="evidence" value="ECO:0007669"/>
    <property type="project" value="InterPro"/>
</dbReference>
<dbReference type="PANTHER" id="PTHR42788:SF19">
    <property type="entry name" value="ALIPHATIC SULFONATES IMPORT ATP-BINDING PROTEIN SSUB 2"/>
    <property type="match status" value="1"/>
</dbReference>
<gene>
    <name evidence="6" type="ORF">PEB0149_014080</name>
</gene>
<dbReference type="SMART" id="SM00382">
    <property type="entry name" value="AAA"/>
    <property type="match status" value="1"/>
</dbReference>
<dbReference type="SUPFAM" id="SSF52540">
    <property type="entry name" value="P-loop containing nucleoside triphosphate hydrolases"/>
    <property type="match status" value="1"/>
</dbReference>
<dbReference type="PANTHER" id="PTHR42788">
    <property type="entry name" value="TAURINE IMPORT ATP-BINDING PROTEIN-RELATED"/>
    <property type="match status" value="1"/>
</dbReference>
<keyword evidence="4 6" id="KW-0067">ATP-binding</keyword>
<evidence type="ECO:0000313" key="7">
    <source>
        <dbReference type="Proteomes" id="UP000187344"/>
    </source>
</evidence>
<sequence length="263" mass="29409">MTEKAPLLEAKNIVLRYRDDAPAILENFNLAIGKNETVSILGPSGVGKSSLLRVLSGLQKPNGGHIFVHGKELTRVDPNIAVAFQNPGLLPWLTLEKNVAFGLDFKNREKLEKRERQNRVNKAIHEVGLDYARKLRPSELSGGMAQRAGLARCFARNPEVLFLDEPFGALDELTRQDMQNLLIKLVKEFSASTLLVTHDIDEALLVSERIILLGGKPANIIGTWTINFPKPRNNFVEELGKIRIEILAALRDAGLKKEMKYER</sequence>
<dbReference type="RefSeq" id="WP_075869149.1">
    <property type="nucleotide sequence ID" value="NZ_CALYQA010000009.1"/>
</dbReference>
<dbReference type="InterPro" id="IPR027417">
    <property type="entry name" value="P-loop_NTPase"/>
</dbReference>
<comment type="similarity">
    <text evidence="1">Belongs to the ABC transporter superfamily.</text>
</comment>
<evidence type="ECO:0000313" key="6">
    <source>
        <dbReference type="EMBL" id="OLY43966.1"/>
    </source>
</evidence>
<dbReference type="PROSITE" id="PS50893">
    <property type="entry name" value="ABC_TRANSPORTER_2"/>
    <property type="match status" value="1"/>
</dbReference>
<dbReference type="Proteomes" id="UP000187344">
    <property type="component" value="Unassembled WGS sequence"/>
</dbReference>
<evidence type="ECO:0000256" key="2">
    <source>
        <dbReference type="ARBA" id="ARBA00022448"/>
    </source>
</evidence>
<organism evidence="6 7">
    <name type="scientific">Bartonella apis</name>
    <dbReference type="NCBI Taxonomy" id="1686310"/>
    <lineage>
        <taxon>Bacteria</taxon>
        <taxon>Pseudomonadati</taxon>
        <taxon>Pseudomonadota</taxon>
        <taxon>Alphaproteobacteria</taxon>
        <taxon>Hyphomicrobiales</taxon>
        <taxon>Bartonellaceae</taxon>
        <taxon>Bartonella</taxon>
    </lineage>
</organism>
<keyword evidence="7" id="KW-1185">Reference proteome</keyword>
<dbReference type="InterPro" id="IPR003439">
    <property type="entry name" value="ABC_transporter-like_ATP-bd"/>
</dbReference>
<comment type="caution">
    <text evidence="6">The sequence shown here is derived from an EMBL/GenBank/DDBJ whole genome shotgun (WGS) entry which is preliminary data.</text>
</comment>
<dbReference type="OrthoDB" id="7817850at2"/>
<dbReference type="GeneID" id="92991426"/>
<accession>A0A1R0FAG6</accession>
<keyword evidence="3" id="KW-0547">Nucleotide-binding</keyword>
<evidence type="ECO:0000256" key="3">
    <source>
        <dbReference type="ARBA" id="ARBA00022741"/>
    </source>
</evidence>
<dbReference type="InterPro" id="IPR050166">
    <property type="entry name" value="ABC_transporter_ATP-bind"/>
</dbReference>
<name>A0A1R0FAG6_9HYPH</name>
<evidence type="ECO:0000256" key="1">
    <source>
        <dbReference type="ARBA" id="ARBA00005417"/>
    </source>
</evidence>
<proteinExistence type="inferred from homology"/>
<dbReference type="AlphaFoldDB" id="A0A1R0FAG6"/>
<dbReference type="PROSITE" id="PS00211">
    <property type="entry name" value="ABC_TRANSPORTER_1"/>
    <property type="match status" value="1"/>
</dbReference>
<dbReference type="InterPro" id="IPR003593">
    <property type="entry name" value="AAA+_ATPase"/>
</dbReference>